<reference evidence="13" key="1">
    <citation type="submission" date="2016-10" db="EMBL/GenBank/DDBJ databases">
        <authorList>
            <person name="Varghese N."/>
            <person name="Submissions S."/>
        </authorList>
    </citation>
    <scope>NUCLEOTIDE SEQUENCE [LARGE SCALE GENOMIC DNA]</scope>
    <source>
        <strain evidence="13">DSM 17616</strain>
    </source>
</reference>
<dbReference type="InterPro" id="IPR027469">
    <property type="entry name" value="Cation_efflux_TMD_sf"/>
</dbReference>
<evidence type="ECO:0000259" key="10">
    <source>
        <dbReference type="Pfam" id="PF01545"/>
    </source>
</evidence>
<dbReference type="InterPro" id="IPR050291">
    <property type="entry name" value="CDF_Transporter"/>
</dbReference>
<keyword evidence="3" id="KW-0813">Transport</keyword>
<evidence type="ECO:0000313" key="13">
    <source>
        <dbReference type="Proteomes" id="UP000199371"/>
    </source>
</evidence>
<feature type="transmembrane region" description="Helical" evidence="9">
    <location>
        <begin position="154"/>
        <end position="172"/>
    </location>
</feature>
<evidence type="ECO:0000256" key="4">
    <source>
        <dbReference type="ARBA" id="ARBA00022496"/>
    </source>
</evidence>
<dbReference type="SUPFAM" id="SSF161111">
    <property type="entry name" value="Cation efflux protein transmembrane domain-like"/>
    <property type="match status" value="1"/>
</dbReference>
<evidence type="ECO:0000313" key="12">
    <source>
        <dbReference type="EMBL" id="SEH57122.1"/>
    </source>
</evidence>
<sequence>MLSLRPRQLLLLSLVGAFATMALKSLAWYLTGSVGFLSDAVESLVNVAGAGFALIMVSIARRPADNSHPYGHSKAEYLSAAFEGGMIFLAALVILATAIERLFNPQPISTLGIGTLLTVLASLINLAIAMLLLKGGKQYNSPALEGDGKHLLTDVWTTAGVVIGVGLAVLTGHNWLDAAVAIAVALHILHEGGGILYRAANGLMDKALSDSRISEIEQALEHFASGKVQFINLRTRAAATLQFAQVDMQVPGHWTVEQAHQLADDAERAMQQLGVELSVHIEPQHAHGTPTNPVTEYKGI</sequence>
<keyword evidence="4" id="KW-0410">Iron transport</keyword>
<evidence type="ECO:0000256" key="9">
    <source>
        <dbReference type="SAM" id="Phobius"/>
    </source>
</evidence>
<gene>
    <name evidence="12" type="ORF">SAMN05660691_00231</name>
</gene>
<dbReference type="Pfam" id="PF16916">
    <property type="entry name" value="ZT_dimer"/>
    <property type="match status" value="1"/>
</dbReference>
<keyword evidence="7 9" id="KW-1133">Transmembrane helix</keyword>
<feature type="domain" description="Cation efflux protein cytoplasmic" evidence="11">
    <location>
        <begin position="209"/>
        <end position="283"/>
    </location>
</feature>
<dbReference type="GO" id="GO:0006882">
    <property type="term" value="P:intracellular zinc ion homeostasis"/>
    <property type="evidence" value="ECO:0007669"/>
    <property type="project" value="TreeGrafter"/>
</dbReference>
<dbReference type="Gene3D" id="3.30.70.1350">
    <property type="entry name" value="Cation efflux protein, cytoplasmic domain"/>
    <property type="match status" value="1"/>
</dbReference>
<evidence type="ECO:0000256" key="2">
    <source>
        <dbReference type="ARBA" id="ARBA00010212"/>
    </source>
</evidence>
<dbReference type="GO" id="GO:0015086">
    <property type="term" value="F:cadmium ion transmembrane transporter activity"/>
    <property type="evidence" value="ECO:0007669"/>
    <property type="project" value="TreeGrafter"/>
</dbReference>
<dbReference type="PANTHER" id="PTHR43840:SF15">
    <property type="entry name" value="MITOCHONDRIAL METAL TRANSPORTER 1-RELATED"/>
    <property type="match status" value="1"/>
</dbReference>
<keyword evidence="5 9" id="KW-0812">Transmembrane</keyword>
<organism evidence="12 13">
    <name type="scientific">Rheinheimera pacifica</name>
    <dbReference type="NCBI Taxonomy" id="173990"/>
    <lineage>
        <taxon>Bacteria</taxon>
        <taxon>Pseudomonadati</taxon>
        <taxon>Pseudomonadota</taxon>
        <taxon>Gammaproteobacteria</taxon>
        <taxon>Chromatiales</taxon>
        <taxon>Chromatiaceae</taxon>
        <taxon>Rheinheimera</taxon>
    </lineage>
</organism>
<dbReference type="SUPFAM" id="SSF160240">
    <property type="entry name" value="Cation efflux protein cytoplasmic domain-like"/>
    <property type="match status" value="1"/>
</dbReference>
<dbReference type="STRING" id="173990.SAMN05660691_00231"/>
<dbReference type="AlphaFoldDB" id="A0A1H6JE47"/>
<comment type="similarity">
    <text evidence="2">Belongs to the cation diffusion facilitator (CDF) transporter (TC 2.A.4) family. FieF subfamily.</text>
</comment>
<keyword evidence="8 9" id="KW-0472">Membrane</keyword>
<dbReference type="InterPro" id="IPR002524">
    <property type="entry name" value="Cation_efflux"/>
</dbReference>
<evidence type="ECO:0000256" key="1">
    <source>
        <dbReference type="ARBA" id="ARBA00004141"/>
    </source>
</evidence>
<dbReference type="PANTHER" id="PTHR43840">
    <property type="entry name" value="MITOCHONDRIAL METAL TRANSPORTER 1-RELATED"/>
    <property type="match status" value="1"/>
</dbReference>
<feature type="domain" description="Cation efflux protein transmembrane" evidence="10">
    <location>
        <begin position="10"/>
        <end position="204"/>
    </location>
</feature>
<dbReference type="Gene3D" id="1.20.1510.10">
    <property type="entry name" value="Cation efflux protein transmembrane domain"/>
    <property type="match status" value="1"/>
</dbReference>
<dbReference type="EMBL" id="FNXF01000001">
    <property type="protein sequence ID" value="SEH57122.1"/>
    <property type="molecule type" value="Genomic_DNA"/>
</dbReference>
<feature type="transmembrane region" description="Helical" evidence="9">
    <location>
        <begin position="111"/>
        <end position="133"/>
    </location>
</feature>
<dbReference type="InterPro" id="IPR036837">
    <property type="entry name" value="Cation_efflux_CTD_sf"/>
</dbReference>
<name>A0A1H6JE47_9GAMM</name>
<dbReference type="InterPro" id="IPR058533">
    <property type="entry name" value="Cation_efflux_TM"/>
</dbReference>
<dbReference type="Pfam" id="PF01545">
    <property type="entry name" value="Cation_efflux"/>
    <property type="match status" value="1"/>
</dbReference>
<accession>A0A1H6JE47</accession>
<dbReference type="RefSeq" id="WP_092789310.1">
    <property type="nucleotide sequence ID" value="NZ_FNXF01000001.1"/>
</dbReference>
<evidence type="ECO:0000256" key="7">
    <source>
        <dbReference type="ARBA" id="ARBA00022989"/>
    </source>
</evidence>
<keyword evidence="6" id="KW-0862">Zinc</keyword>
<evidence type="ECO:0000259" key="11">
    <source>
        <dbReference type="Pfam" id="PF16916"/>
    </source>
</evidence>
<dbReference type="GO" id="GO:0005886">
    <property type="term" value="C:plasma membrane"/>
    <property type="evidence" value="ECO:0007669"/>
    <property type="project" value="TreeGrafter"/>
</dbReference>
<keyword evidence="6" id="KW-0864">Zinc transport</keyword>
<dbReference type="Proteomes" id="UP000199371">
    <property type="component" value="Unassembled WGS sequence"/>
</dbReference>
<dbReference type="OrthoDB" id="9806522at2"/>
<comment type="subcellular location">
    <subcellularLocation>
        <location evidence="1">Membrane</location>
        <topology evidence="1">Multi-pass membrane protein</topology>
    </subcellularLocation>
</comment>
<evidence type="ECO:0000256" key="6">
    <source>
        <dbReference type="ARBA" id="ARBA00022906"/>
    </source>
</evidence>
<keyword evidence="13" id="KW-1185">Reference proteome</keyword>
<dbReference type="NCBIfam" id="TIGR01297">
    <property type="entry name" value="CDF"/>
    <property type="match status" value="1"/>
</dbReference>
<dbReference type="GO" id="GO:0015093">
    <property type="term" value="F:ferrous iron transmembrane transporter activity"/>
    <property type="evidence" value="ECO:0007669"/>
    <property type="project" value="TreeGrafter"/>
</dbReference>
<feature type="transmembrane region" description="Helical" evidence="9">
    <location>
        <begin position="80"/>
        <end position="99"/>
    </location>
</feature>
<keyword evidence="4" id="KW-0408">Iron</keyword>
<protein>
    <submittedName>
        <fullName evidence="12">Cation diffusion facilitator family transporter</fullName>
    </submittedName>
</protein>
<proteinExistence type="inferred from homology"/>
<keyword evidence="6" id="KW-0406">Ion transport</keyword>
<evidence type="ECO:0000256" key="8">
    <source>
        <dbReference type="ARBA" id="ARBA00023136"/>
    </source>
</evidence>
<evidence type="ECO:0000256" key="3">
    <source>
        <dbReference type="ARBA" id="ARBA00022448"/>
    </source>
</evidence>
<dbReference type="InterPro" id="IPR027470">
    <property type="entry name" value="Cation_efflux_CTD"/>
</dbReference>
<dbReference type="GO" id="GO:0015341">
    <property type="term" value="F:zinc efflux antiporter activity"/>
    <property type="evidence" value="ECO:0007669"/>
    <property type="project" value="TreeGrafter"/>
</dbReference>
<evidence type="ECO:0000256" key="5">
    <source>
        <dbReference type="ARBA" id="ARBA00022692"/>
    </source>
</evidence>